<dbReference type="SMART" id="SM00849">
    <property type="entry name" value="Lactamase_B"/>
    <property type="match status" value="1"/>
</dbReference>
<name>A0AAF3J283_9BILA</name>
<dbReference type="PANTHER" id="PTHR23200">
    <property type="entry name" value="METALLO-BETA-LACTAMASE DOMAIN-CONTAINING PROTEIN 1"/>
    <property type="match status" value="1"/>
</dbReference>
<dbReference type="Proteomes" id="UP000887575">
    <property type="component" value="Unassembled WGS sequence"/>
</dbReference>
<organism evidence="3 4">
    <name type="scientific">Mesorhabditis belari</name>
    <dbReference type="NCBI Taxonomy" id="2138241"/>
    <lineage>
        <taxon>Eukaryota</taxon>
        <taxon>Metazoa</taxon>
        <taxon>Ecdysozoa</taxon>
        <taxon>Nematoda</taxon>
        <taxon>Chromadorea</taxon>
        <taxon>Rhabditida</taxon>
        <taxon>Rhabditina</taxon>
        <taxon>Rhabditomorpha</taxon>
        <taxon>Rhabditoidea</taxon>
        <taxon>Rhabditidae</taxon>
        <taxon>Mesorhabditinae</taxon>
        <taxon>Mesorhabditis</taxon>
    </lineage>
</organism>
<sequence length="516" mass="57360">MQKVVPTYVSQLVEGYLQKIQEGVRMRASVSLVFDNGYYILVDSPSATDVDAKGDMLRGLTQRNLAPGNVQLIVTTHGHPDHFGQGNFFPNARHFFGSYEYSDDTYIQTELTHNDSMKITPNVELWNTPGHTNQDISVIIRNVPCCGTVAVVGDLFYHEQDAINGTDWYSDAWNPLIGKVNRNKIVCSSNYIIPGHGHVFRVTEEMRVNADCPSNSTLTSTSPHVDITTLKGNQLPTPAPEILTNDILRGVRNNAKTTTTTAATTTSSTTTTTPKPTTTILFSTSIISTTPIPAKFEKDTIASQKSRKDVGEVENLDAIIMFPRTDFWAPAAKYLQQIADASTNAIHLVMQTPPKKMNNDMNAGMIVGTANRQANPALTQTVLETAGNSYLLPHGAAPSQQKEKEKEKEKEYPPIPMDEVHKYIKMERDGRDPSLVMPVVESAAVQLAKALNIRVVNGDTLYPYSDFWRKTFNKLAHDPAFQYYFRNPKNPVAKRAAREALIEYLNTGRPKNTRNL</sequence>
<evidence type="ECO:0000313" key="4">
    <source>
        <dbReference type="WBParaSite" id="MBELARI_LOCUS11661.2"/>
    </source>
</evidence>
<dbReference type="CDD" id="cd07711">
    <property type="entry name" value="MBLAC1-like_MBL-fold"/>
    <property type="match status" value="1"/>
</dbReference>
<proteinExistence type="predicted"/>
<dbReference type="PANTHER" id="PTHR23200:SF39">
    <property type="entry name" value="PROTEIN CBG14679"/>
    <property type="match status" value="1"/>
</dbReference>
<feature type="domain" description="Metallo-beta-lactamase" evidence="2">
    <location>
        <begin position="27"/>
        <end position="196"/>
    </location>
</feature>
<evidence type="ECO:0000259" key="2">
    <source>
        <dbReference type="SMART" id="SM00849"/>
    </source>
</evidence>
<feature type="compositionally biased region" description="Basic and acidic residues" evidence="1">
    <location>
        <begin position="401"/>
        <end position="411"/>
    </location>
</feature>
<evidence type="ECO:0000256" key="1">
    <source>
        <dbReference type="SAM" id="MobiDB-lite"/>
    </source>
</evidence>
<dbReference type="InterPro" id="IPR039344">
    <property type="entry name" value="MBLAC1"/>
</dbReference>
<dbReference type="WBParaSite" id="MBELARI_LOCUS11661.2">
    <property type="protein sequence ID" value="MBELARI_LOCUS11661.2"/>
    <property type="gene ID" value="MBELARI_LOCUS11661"/>
</dbReference>
<accession>A0AAF3J283</accession>
<reference evidence="4" key="1">
    <citation type="submission" date="2024-02" db="UniProtKB">
        <authorList>
            <consortium name="WormBaseParasite"/>
        </authorList>
    </citation>
    <scope>IDENTIFICATION</scope>
</reference>
<dbReference type="InterPro" id="IPR036866">
    <property type="entry name" value="RibonucZ/Hydroxyglut_hydro"/>
</dbReference>
<dbReference type="Pfam" id="PF00753">
    <property type="entry name" value="Lactamase_B"/>
    <property type="match status" value="1"/>
</dbReference>
<dbReference type="InterPro" id="IPR001279">
    <property type="entry name" value="Metallo-B-lactamas"/>
</dbReference>
<feature type="region of interest" description="Disordered" evidence="1">
    <location>
        <begin position="256"/>
        <end position="276"/>
    </location>
</feature>
<keyword evidence="3" id="KW-1185">Reference proteome</keyword>
<feature type="region of interest" description="Disordered" evidence="1">
    <location>
        <begin position="392"/>
        <end position="411"/>
    </location>
</feature>
<evidence type="ECO:0000313" key="3">
    <source>
        <dbReference type="Proteomes" id="UP000887575"/>
    </source>
</evidence>
<dbReference type="AlphaFoldDB" id="A0AAF3J283"/>
<dbReference type="Gene3D" id="3.60.15.10">
    <property type="entry name" value="Ribonuclease Z/Hydroxyacylglutathione hydrolase-like"/>
    <property type="match status" value="1"/>
</dbReference>
<dbReference type="SUPFAM" id="SSF56281">
    <property type="entry name" value="Metallo-hydrolase/oxidoreductase"/>
    <property type="match status" value="1"/>
</dbReference>
<protein>
    <recommendedName>
        <fullName evidence="2">Metallo-beta-lactamase domain-containing protein</fullName>
    </recommendedName>
</protein>